<keyword evidence="1" id="KW-1133">Transmembrane helix</keyword>
<dbReference type="AlphaFoldDB" id="A0A7J7JI61"/>
<sequence length="87" mass="9836">MCYLDINNQFTILLLSSSRSLVNFTCMLHLPVAAFTCVLYLPVAPFTCMLLKWQELGHCQREAVFWSLKVTPVGITAPEPDDRLSES</sequence>
<keyword evidence="1" id="KW-0472">Membrane</keyword>
<dbReference type="EMBL" id="VXIV02002487">
    <property type="protein sequence ID" value="KAF6025196.1"/>
    <property type="molecule type" value="Genomic_DNA"/>
</dbReference>
<comment type="caution">
    <text evidence="2">The sequence shown here is derived from an EMBL/GenBank/DDBJ whole genome shotgun (WGS) entry which is preliminary data.</text>
</comment>
<dbReference type="Proteomes" id="UP000593567">
    <property type="component" value="Unassembled WGS sequence"/>
</dbReference>
<reference evidence="2" key="1">
    <citation type="submission" date="2020-06" db="EMBL/GenBank/DDBJ databases">
        <title>Draft genome of Bugula neritina, a colonial animal packing powerful symbionts and potential medicines.</title>
        <authorList>
            <person name="Rayko M."/>
        </authorList>
    </citation>
    <scope>NUCLEOTIDE SEQUENCE [LARGE SCALE GENOMIC DNA]</scope>
    <source>
        <strain evidence="2">Kwan_BN1</strain>
    </source>
</reference>
<organism evidence="2 3">
    <name type="scientific">Bugula neritina</name>
    <name type="common">Brown bryozoan</name>
    <name type="synonym">Sertularia neritina</name>
    <dbReference type="NCBI Taxonomy" id="10212"/>
    <lineage>
        <taxon>Eukaryota</taxon>
        <taxon>Metazoa</taxon>
        <taxon>Spiralia</taxon>
        <taxon>Lophotrochozoa</taxon>
        <taxon>Bryozoa</taxon>
        <taxon>Gymnolaemata</taxon>
        <taxon>Cheilostomatida</taxon>
        <taxon>Flustrina</taxon>
        <taxon>Buguloidea</taxon>
        <taxon>Bugulidae</taxon>
        <taxon>Bugula</taxon>
    </lineage>
</organism>
<keyword evidence="3" id="KW-1185">Reference proteome</keyword>
<evidence type="ECO:0000313" key="2">
    <source>
        <dbReference type="EMBL" id="KAF6025196.1"/>
    </source>
</evidence>
<name>A0A7J7JI61_BUGNE</name>
<accession>A0A7J7JI61</accession>
<feature type="transmembrane region" description="Helical" evidence="1">
    <location>
        <begin position="20"/>
        <end position="43"/>
    </location>
</feature>
<protein>
    <submittedName>
        <fullName evidence="2">Uncharacterized protein</fullName>
    </submittedName>
</protein>
<evidence type="ECO:0000256" key="1">
    <source>
        <dbReference type="SAM" id="Phobius"/>
    </source>
</evidence>
<evidence type="ECO:0000313" key="3">
    <source>
        <dbReference type="Proteomes" id="UP000593567"/>
    </source>
</evidence>
<keyword evidence="1" id="KW-0812">Transmembrane</keyword>
<gene>
    <name evidence="2" type="ORF">EB796_016507</name>
</gene>
<proteinExistence type="predicted"/>